<feature type="region of interest" description="Disordered" evidence="1">
    <location>
        <begin position="1"/>
        <end position="29"/>
    </location>
</feature>
<name>A0A839Y1C6_9ACTN</name>
<reference evidence="2 3" key="1">
    <citation type="submission" date="2020-08" db="EMBL/GenBank/DDBJ databases">
        <title>Sequencing the genomes of 1000 actinobacteria strains.</title>
        <authorList>
            <person name="Klenk H.-P."/>
        </authorList>
    </citation>
    <scope>NUCLEOTIDE SEQUENCE [LARGE SCALE GENOMIC DNA]</scope>
    <source>
        <strain evidence="2 3">DSM 16678</strain>
    </source>
</reference>
<dbReference type="Proteomes" id="UP000580718">
    <property type="component" value="Unassembled WGS sequence"/>
</dbReference>
<feature type="region of interest" description="Disordered" evidence="1">
    <location>
        <begin position="242"/>
        <end position="267"/>
    </location>
</feature>
<dbReference type="InterPro" id="IPR018575">
    <property type="entry name" value="Restrct_endonuc_II_Eco29kI"/>
</dbReference>
<evidence type="ECO:0008006" key="4">
    <source>
        <dbReference type="Google" id="ProtNLM"/>
    </source>
</evidence>
<dbReference type="EMBL" id="JACIBU010000001">
    <property type="protein sequence ID" value="MBB3674361.1"/>
    <property type="molecule type" value="Genomic_DNA"/>
</dbReference>
<dbReference type="Pfam" id="PF09517">
    <property type="entry name" value="RE_Eco29kI"/>
    <property type="match status" value="1"/>
</dbReference>
<evidence type="ECO:0000313" key="3">
    <source>
        <dbReference type="Proteomes" id="UP000580718"/>
    </source>
</evidence>
<evidence type="ECO:0000256" key="1">
    <source>
        <dbReference type="SAM" id="MobiDB-lite"/>
    </source>
</evidence>
<accession>A0A839Y1C6</accession>
<protein>
    <recommendedName>
        <fullName evidence="4">Eco29kI family restriction endonuclease</fullName>
    </recommendedName>
</protein>
<comment type="caution">
    <text evidence="2">The sequence shown here is derived from an EMBL/GenBank/DDBJ whole genome shotgun (WGS) entry which is preliminary data.</text>
</comment>
<sequence>MLEAGGEGKRVAEGRRTRRSRINWSTAARPTPYEPLSKVNLGRSVEAELLRSPMHPLSEVPPFLGAGIYAIYYIGDAELYRPLSGSQTPIYVGKAAQTGARKGQVDPEKEGHELWDRIDEHRASIDAVENLEVAGFNVRYLVADELFIPLAERLMLRGFQPLWNVVVDGFGNHDPGAGRYRGARPSWDELHPGRKWNLKMPKPSMYSADVSVERIKMHFERVPPVIDVDPLALLPAPSDIDALSEGSAETGPLSLFDGTTTSPRETP</sequence>
<feature type="compositionally biased region" description="Polar residues" evidence="1">
    <location>
        <begin position="257"/>
        <end position="267"/>
    </location>
</feature>
<gene>
    <name evidence="2" type="ORF">FHX36_000096</name>
</gene>
<organism evidence="2 3">
    <name type="scientific">Modestobacter versicolor</name>
    <dbReference type="NCBI Taxonomy" id="429133"/>
    <lineage>
        <taxon>Bacteria</taxon>
        <taxon>Bacillati</taxon>
        <taxon>Actinomycetota</taxon>
        <taxon>Actinomycetes</taxon>
        <taxon>Geodermatophilales</taxon>
        <taxon>Geodermatophilaceae</taxon>
        <taxon>Modestobacter</taxon>
    </lineage>
</organism>
<dbReference type="AlphaFoldDB" id="A0A839Y1C6"/>
<proteinExistence type="predicted"/>
<evidence type="ECO:0000313" key="2">
    <source>
        <dbReference type="EMBL" id="MBB3674361.1"/>
    </source>
</evidence>
<feature type="compositionally biased region" description="Basic and acidic residues" evidence="1">
    <location>
        <begin position="1"/>
        <end position="15"/>
    </location>
</feature>